<dbReference type="PROSITE" id="PS50042">
    <property type="entry name" value="CNMP_BINDING_3"/>
    <property type="match status" value="1"/>
</dbReference>
<dbReference type="PANTHER" id="PTHR24567:SF74">
    <property type="entry name" value="HTH-TYPE TRANSCRIPTIONAL REGULATOR ARCR"/>
    <property type="match status" value="1"/>
</dbReference>
<dbReference type="CDD" id="cd00038">
    <property type="entry name" value="CAP_ED"/>
    <property type="match status" value="1"/>
</dbReference>
<dbReference type="InterPro" id="IPR050397">
    <property type="entry name" value="Env_Response_Regulators"/>
</dbReference>
<dbReference type="GO" id="GO:0003700">
    <property type="term" value="F:DNA-binding transcription factor activity"/>
    <property type="evidence" value="ECO:0007669"/>
    <property type="project" value="TreeGrafter"/>
</dbReference>
<name>A0A382NZN6_9ZZZZ</name>
<dbReference type="SMART" id="SM00100">
    <property type="entry name" value="cNMP"/>
    <property type="match status" value="1"/>
</dbReference>
<evidence type="ECO:0000313" key="2">
    <source>
        <dbReference type="EMBL" id="SVC65957.1"/>
    </source>
</evidence>
<dbReference type="Gene3D" id="2.60.120.10">
    <property type="entry name" value="Jelly Rolls"/>
    <property type="match status" value="1"/>
</dbReference>
<proteinExistence type="predicted"/>
<dbReference type="InterPro" id="IPR018488">
    <property type="entry name" value="cNMP-bd_CS"/>
</dbReference>
<feature type="domain" description="Cyclic nucleotide-binding" evidence="1">
    <location>
        <begin position="14"/>
        <end position="117"/>
    </location>
</feature>
<dbReference type="GO" id="GO:0005829">
    <property type="term" value="C:cytosol"/>
    <property type="evidence" value="ECO:0007669"/>
    <property type="project" value="TreeGrafter"/>
</dbReference>
<dbReference type="InterPro" id="IPR014710">
    <property type="entry name" value="RmlC-like_jellyroll"/>
</dbReference>
<dbReference type="EMBL" id="UINC01103518">
    <property type="protein sequence ID" value="SVC65957.1"/>
    <property type="molecule type" value="Genomic_DNA"/>
</dbReference>
<organism evidence="2">
    <name type="scientific">marine metagenome</name>
    <dbReference type="NCBI Taxonomy" id="408172"/>
    <lineage>
        <taxon>unclassified sequences</taxon>
        <taxon>metagenomes</taxon>
        <taxon>ecological metagenomes</taxon>
    </lineage>
</organism>
<dbReference type="AlphaFoldDB" id="A0A382NZN6"/>
<evidence type="ECO:0000259" key="1">
    <source>
        <dbReference type="PROSITE" id="PS50042"/>
    </source>
</evidence>
<protein>
    <recommendedName>
        <fullName evidence="1">Cyclic nucleotide-binding domain-containing protein</fullName>
    </recommendedName>
</protein>
<accession>A0A382NZN6</accession>
<dbReference type="PROSITE" id="PS00889">
    <property type="entry name" value="CNMP_BINDING_2"/>
    <property type="match status" value="1"/>
</dbReference>
<dbReference type="SUPFAM" id="SSF51206">
    <property type="entry name" value="cAMP-binding domain-like"/>
    <property type="match status" value="1"/>
</dbReference>
<dbReference type="InterPro" id="IPR018490">
    <property type="entry name" value="cNMP-bd_dom_sf"/>
</dbReference>
<gene>
    <name evidence="2" type="ORF">METZ01_LOCUS318811</name>
</gene>
<reference evidence="2" key="1">
    <citation type="submission" date="2018-05" db="EMBL/GenBank/DDBJ databases">
        <authorList>
            <person name="Lanie J.A."/>
            <person name="Ng W.-L."/>
            <person name="Kazmierczak K.M."/>
            <person name="Andrzejewski T.M."/>
            <person name="Davidsen T.M."/>
            <person name="Wayne K.J."/>
            <person name="Tettelin H."/>
            <person name="Glass J.I."/>
            <person name="Rusch D."/>
            <person name="Podicherti R."/>
            <person name="Tsui H.-C.T."/>
            <person name="Winkler M.E."/>
        </authorList>
    </citation>
    <scope>NUCLEOTIDE SEQUENCE</scope>
</reference>
<sequence length="162" mass="18390">MQKTIIDRLKRVHLFADLADRDIKKIAQITHIRTYEPGETVFYQGEPGAGMYIIESGMVSIVLDLADEDRLKLTDLEEGDFFGELALLDESPRSAEAIAQTPCTLIGFFRPDLLNLLERIPRLGAHLVLELSRIVSARLRNSNDEVQQLKIQLLRRDSKETS</sequence>
<dbReference type="InterPro" id="IPR000595">
    <property type="entry name" value="cNMP-bd_dom"/>
</dbReference>
<dbReference type="PANTHER" id="PTHR24567">
    <property type="entry name" value="CRP FAMILY TRANSCRIPTIONAL REGULATORY PROTEIN"/>
    <property type="match status" value="1"/>
</dbReference>
<dbReference type="PRINTS" id="PR00103">
    <property type="entry name" value="CAMPKINASE"/>
</dbReference>
<dbReference type="Pfam" id="PF00027">
    <property type="entry name" value="cNMP_binding"/>
    <property type="match status" value="1"/>
</dbReference>